<organism evidence="2 3">
    <name type="scientific">Desulfatibacillum alkenivorans DSM 16219</name>
    <dbReference type="NCBI Taxonomy" id="1121393"/>
    <lineage>
        <taxon>Bacteria</taxon>
        <taxon>Pseudomonadati</taxon>
        <taxon>Thermodesulfobacteriota</taxon>
        <taxon>Desulfobacteria</taxon>
        <taxon>Desulfobacterales</taxon>
        <taxon>Desulfatibacillaceae</taxon>
        <taxon>Desulfatibacillum</taxon>
    </lineage>
</organism>
<keyword evidence="1" id="KW-0732">Signal</keyword>
<feature type="signal peptide" evidence="1">
    <location>
        <begin position="1"/>
        <end position="26"/>
    </location>
</feature>
<sequence>MRVRLIPRFALVIAAALLLCNGSAYAGTIYVFNATEPDDAKALSGTFFDARFYLDQYSQPIESTHELLPGQGTALYVPDGASSAFLDVPPGFFATYIDPFTGEAYRGIAPSSAGVVGVTPVMTYADSDTNTLRVTNTMSPTAELLAYFIPLSGADSITFTASLGPYETLQLHAPENFFGSAALDSGGQPIAVTNQFAGEGNAAVGGFATEAQEVAIPAIPHDTNGFTSNFYVQNLGSDSTGVTVNYYGEDGTSLGTSNYGLSGNQGFVTSSYSAPLGAAQAVVTSSDQPIAVTVKSTNNDGDDAFAFQGVPESDASKLVCFPGVFNAFMGETTLIYIRNSSGSEADVDITIRKQDGSVAVFWGETIPAGGSTVVDLSSIEELPSGFAGIAFISSNQDIVCVGITRDADGNSFAYEGGPLTSRKRDAISTLVFPAVSSSPYEAIEELIQEYASKDNDLDCFIQAVGVK</sequence>
<accession>A0A1M6N1X8</accession>
<feature type="chain" id="PRO_5012160983" evidence="1">
    <location>
        <begin position="27"/>
        <end position="467"/>
    </location>
</feature>
<dbReference type="Proteomes" id="UP000183994">
    <property type="component" value="Unassembled WGS sequence"/>
</dbReference>
<dbReference type="OrthoDB" id="9872580at2"/>
<keyword evidence="3" id="KW-1185">Reference proteome</keyword>
<gene>
    <name evidence="2" type="ORF">SAMN02745216_02483</name>
</gene>
<proteinExistence type="predicted"/>
<name>A0A1M6N1X8_9BACT</name>
<reference evidence="3" key="1">
    <citation type="submission" date="2016-11" db="EMBL/GenBank/DDBJ databases">
        <authorList>
            <person name="Varghese N."/>
            <person name="Submissions S."/>
        </authorList>
    </citation>
    <scope>NUCLEOTIDE SEQUENCE [LARGE SCALE GENOMIC DNA]</scope>
    <source>
        <strain evidence="3">DSM 16219</strain>
    </source>
</reference>
<evidence type="ECO:0000313" key="2">
    <source>
        <dbReference type="EMBL" id="SHJ89695.1"/>
    </source>
</evidence>
<dbReference type="EMBL" id="FQZU01000014">
    <property type="protein sequence ID" value="SHJ89695.1"/>
    <property type="molecule type" value="Genomic_DNA"/>
</dbReference>
<evidence type="ECO:0000313" key="3">
    <source>
        <dbReference type="Proteomes" id="UP000183994"/>
    </source>
</evidence>
<dbReference type="AlphaFoldDB" id="A0A1M6N1X8"/>
<dbReference type="RefSeq" id="WP_073476185.1">
    <property type="nucleotide sequence ID" value="NZ_FQZU01000014.1"/>
</dbReference>
<evidence type="ECO:0000256" key="1">
    <source>
        <dbReference type="SAM" id="SignalP"/>
    </source>
</evidence>
<protein>
    <submittedName>
        <fullName evidence="2">Uncharacterized protein</fullName>
    </submittedName>
</protein>